<keyword evidence="1" id="KW-0175">Coiled coil</keyword>
<reference evidence="3 4" key="1">
    <citation type="submission" date="2016-10" db="EMBL/GenBank/DDBJ databases">
        <authorList>
            <person name="de Groot N.N."/>
        </authorList>
    </citation>
    <scope>NUCLEOTIDE SEQUENCE [LARGE SCALE GENOMIC DNA]</scope>
    <source>
        <strain evidence="3 4">S3b</strain>
    </source>
</reference>
<keyword evidence="2" id="KW-0472">Membrane</keyword>
<dbReference type="Pfam" id="PF04612">
    <property type="entry name" value="T2SSM"/>
    <property type="match status" value="1"/>
</dbReference>
<dbReference type="OrthoDB" id="1652232at2"/>
<organism evidence="3 4">
    <name type="scientific">Kandleria vitulina</name>
    <dbReference type="NCBI Taxonomy" id="1630"/>
    <lineage>
        <taxon>Bacteria</taxon>
        <taxon>Bacillati</taxon>
        <taxon>Bacillota</taxon>
        <taxon>Erysipelotrichia</taxon>
        <taxon>Erysipelotrichales</taxon>
        <taxon>Coprobacillaceae</taxon>
        <taxon>Kandleria</taxon>
    </lineage>
</organism>
<accession>A0A1H2RAL5</accession>
<dbReference type="GO" id="GO:0015627">
    <property type="term" value="C:type II protein secretion system complex"/>
    <property type="evidence" value="ECO:0007669"/>
    <property type="project" value="InterPro"/>
</dbReference>
<evidence type="ECO:0000313" key="3">
    <source>
        <dbReference type="EMBL" id="SDW15894.1"/>
    </source>
</evidence>
<name>A0A1H2RAL5_9FIRM</name>
<dbReference type="EMBL" id="FNNF01000005">
    <property type="protein sequence ID" value="SDW15894.1"/>
    <property type="molecule type" value="Genomic_DNA"/>
</dbReference>
<evidence type="ECO:0000256" key="2">
    <source>
        <dbReference type="SAM" id="Phobius"/>
    </source>
</evidence>
<proteinExistence type="predicted"/>
<gene>
    <name evidence="3" type="ORF">SAMN04487759_10522</name>
</gene>
<sequence length="195" mass="22660">MKEIFQSISRREKMMLYVLLCFLLVMGGWFGLVKPQLDTYQHNREKIDKKNIELNELNNKLDLYQNAFNQLLSQQDNYKKLTKRYYLKTSNVSLSRMVTSLIILHTLKPVSLNMTSGQRETNDAEDESQQSLPKNITLNTISIICDGDPKSCMKFLDDMRKTLSSAYLSSFSYISLGANSHTRFNIVFEVYMIKV</sequence>
<dbReference type="Proteomes" id="UP000182429">
    <property type="component" value="Unassembled WGS sequence"/>
</dbReference>
<feature type="transmembrane region" description="Helical" evidence="2">
    <location>
        <begin position="14"/>
        <end position="32"/>
    </location>
</feature>
<dbReference type="GO" id="GO:0015628">
    <property type="term" value="P:protein secretion by the type II secretion system"/>
    <property type="evidence" value="ECO:0007669"/>
    <property type="project" value="InterPro"/>
</dbReference>
<keyword evidence="2" id="KW-1133">Transmembrane helix</keyword>
<dbReference type="AlphaFoldDB" id="A0A1H2RAL5"/>
<dbReference type="RefSeq" id="WP_074685782.1">
    <property type="nucleotide sequence ID" value="NZ_FNNF01000005.1"/>
</dbReference>
<dbReference type="InterPro" id="IPR007690">
    <property type="entry name" value="T2SS_GspM"/>
</dbReference>
<evidence type="ECO:0000256" key="1">
    <source>
        <dbReference type="SAM" id="Coils"/>
    </source>
</evidence>
<protein>
    <submittedName>
        <fullName evidence="3">Type II secretion system (T2SS), protein M</fullName>
    </submittedName>
</protein>
<feature type="coiled-coil region" evidence="1">
    <location>
        <begin position="40"/>
        <end position="84"/>
    </location>
</feature>
<keyword evidence="2" id="KW-0812">Transmembrane</keyword>
<evidence type="ECO:0000313" key="4">
    <source>
        <dbReference type="Proteomes" id="UP000182429"/>
    </source>
</evidence>